<comment type="caution">
    <text evidence="1">The sequence shown here is derived from an EMBL/GenBank/DDBJ whole genome shotgun (WGS) entry which is preliminary data.</text>
</comment>
<dbReference type="EMBL" id="QGNW01002594">
    <property type="protein sequence ID" value="RVW15854.1"/>
    <property type="molecule type" value="Genomic_DNA"/>
</dbReference>
<proteinExistence type="predicted"/>
<reference evidence="1 2" key="1">
    <citation type="journal article" date="2018" name="PLoS Genet.">
        <title>Population sequencing reveals clonal diversity and ancestral inbreeding in the grapevine cultivar Chardonnay.</title>
        <authorList>
            <person name="Roach M.J."/>
            <person name="Johnson D.L."/>
            <person name="Bohlmann J."/>
            <person name="van Vuuren H.J."/>
            <person name="Jones S.J."/>
            <person name="Pretorius I.S."/>
            <person name="Schmidt S.A."/>
            <person name="Borneman A.R."/>
        </authorList>
    </citation>
    <scope>NUCLEOTIDE SEQUENCE [LARGE SCALE GENOMIC DNA]</scope>
    <source>
        <strain evidence="2">cv. Chardonnay</strain>
        <tissue evidence="1">Leaf</tissue>
    </source>
</reference>
<accession>A0A438BXW2</accession>
<sequence>MNCHLRDRAVVIVIKPQAVEIEVAVIVVIPMEGRTVGIIREDEVHGRFCGHSAHLTLVLTTTKQVEAAQQLCMKIFTNRRGIMDGLLIKVSMLEHGLPLFVFFSLPVSEIVLYGQWLQSNHLLLGGKWFQTLEPSRLESVEGK</sequence>
<evidence type="ECO:0000313" key="2">
    <source>
        <dbReference type="Proteomes" id="UP000288805"/>
    </source>
</evidence>
<organism evidence="1 2">
    <name type="scientific">Vitis vinifera</name>
    <name type="common">Grape</name>
    <dbReference type="NCBI Taxonomy" id="29760"/>
    <lineage>
        <taxon>Eukaryota</taxon>
        <taxon>Viridiplantae</taxon>
        <taxon>Streptophyta</taxon>
        <taxon>Embryophyta</taxon>
        <taxon>Tracheophyta</taxon>
        <taxon>Spermatophyta</taxon>
        <taxon>Magnoliopsida</taxon>
        <taxon>eudicotyledons</taxon>
        <taxon>Gunneridae</taxon>
        <taxon>Pentapetalae</taxon>
        <taxon>rosids</taxon>
        <taxon>Vitales</taxon>
        <taxon>Vitaceae</taxon>
        <taxon>Viteae</taxon>
        <taxon>Vitis</taxon>
    </lineage>
</organism>
<protein>
    <submittedName>
        <fullName evidence="1">Uncharacterized protein</fullName>
    </submittedName>
</protein>
<name>A0A438BXW2_VITVI</name>
<dbReference type="AlphaFoldDB" id="A0A438BXW2"/>
<gene>
    <name evidence="1" type="ORF">CK203_073095</name>
</gene>
<dbReference type="Proteomes" id="UP000288805">
    <property type="component" value="Unassembled WGS sequence"/>
</dbReference>
<evidence type="ECO:0000313" key="1">
    <source>
        <dbReference type="EMBL" id="RVW15854.1"/>
    </source>
</evidence>